<dbReference type="EMBL" id="JAAGNX010000002">
    <property type="protein sequence ID" value="NDV62890.1"/>
    <property type="molecule type" value="Genomic_DNA"/>
</dbReference>
<organism evidence="1 2">
    <name type="scientific">Oceanipulchritudo coccoides</name>
    <dbReference type="NCBI Taxonomy" id="2706888"/>
    <lineage>
        <taxon>Bacteria</taxon>
        <taxon>Pseudomonadati</taxon>
        <taxon>Verrucomicrobiota</taxon>
        <taxon>Opitutia</taxon>
        <taxon>Puniceicoccales</taxon>
        <taxon>Oceanipulchritudinaceae</taxon>
        <taxon>Oceanipulchritudo</taxon>
    </lineage>
</organism>
<keyword evidence="2" id="KW-1185">Reference proteome</keyword>
<dbReference type="Proteomes" id="UP000478417">
    <property type="component" value="Unassembled WGS sequence"/>
</dbReference>
<reference evidence="1 2" key="1">
    <citation type="submission" date="2020-02" db="EMBL/GenBank/DDBJ databases">
        <title>Albibacoteraceae fam. nov., the first described family within the subdivision 4 Verrucomicrobia.</title>
        <authorList>
            <person name="Xi F."/>
        </authorList>
    </citation>
    <scope>NUCLEOTIDE SEQUENCE [LARGE SCALE GENOMIC DNA]</scope>
    <source>
        <strain evidence="1 2">CK1056</strain>
    </source>
</reference>
<evidence type="ECO:0000313" key="1">
    <source>
        <dbReference type="EMBL" id="NDV62890.1"/>
    </source>
</evidence>
<protein>
    <submittedName>
        <fullName evidence="1">Uncharacterized protein</fullName>
    </submittedName>
</protein>
<gene>
    <name evidence="1" type="ORF">G0Q06_10545</name>
</gene>
<comment type="caution">
    <text evidence="1">The sequence shown here is derived from an EMBL/GenBank/DDBJ whole genome shotgun (WGS) entry which is preliminary data.</text>
</comment>
<name>A0A6B2M5E9_9BACT</name>
<accession>A0A6B2M5E9</accession>
<evidence type="ECO:0000313" key="2">
    <source>
        <dbReference type="Proteomes" id="UP000478417"/>
    </source>
</evidence>
<sequence>MKTIHSNTLLPLFPARLLSCWLIILALPGALSAGVIAGGGGTCGGGAGGSVYALNGTIGQPLVETSADGPYVLRSGFWNVVLIVQLPPAGDGFTNWMNSLAPVDKPPEGLRGPLDEPAGDGVSNLFKYAFGLLPLESSPDAWPHLASHPDPSNPAQFLLAVEFIRSTTAEVVFWMDGSPDLEVWTEAPFTLEVMEVLPDERERIRLVSTVSLLPGERYFLQLNVDLP</sequence>
<dbReference type="AlphaFoldDB" id="A0A6B2M5E9"/>
<dbReference type="RefSeq" id="WP_163965551.1">
    <property type="nucleotide sequence ID" value="NZ_JAAGNX010000002.1"/>
</dbReference>
<proteinExistence type="predicted"/>